<evidence type="ECO:0000256" key="7">
    <source>
        <dbReference type="SAM" id="Phobius"/>
    </source>
</evidence>
<reference evidence="8" key="2">
    <citation type="submission" date="2025-08" db="UniProtKB">
        <authorList>
            <consortium name="Ensembl"/>
        </authorList>
    </citation>
    <scope>IDENTIFICATION</scope>
</reference>
<dbReference type="Proteomes" id="UP000001595">
    <property type="component" value="Chromosome 19"/>
</dbReference>
<keyword evidence="3 7" id="KW-1133">Transmembrane helix</keyword>
<feature type="region of interest" description="Disordered" evidence="6">
    <location>
        <begin position="66"/>
        <end position="134"/>
    </location>
</feature>
<evidence type="ECO:0000256" key="4">
    <source>
        <dbReference type="ARBA" id="ARBA00023136"/>
    </source>
</evidence>
<comment type="subcellular location">
    <subcellularLocation>
        <location evidence="1">Membrane</location>
        <topology evidence="1">Single-pass membrane protein</topology>
    </subcellularLocation>
</comment>
<sequence length="134" mass="15234">ASASISPSPSEPPSSQAPPHLSPFLLSTEHRLKPWLVGLAAVVGFLFIVYLVLLANRLWCSKARAEDEEETTFRMESNLYQDQSEDKREKKEAKKKEEKRKKEKKAAKEGENNLGLDLEEKEPEDHERAKNTAM</sequence>
<dbReference type="Ensembl" id="ENSPPYT00000043552.1">
    <property type="protein sequence ID" value="ENSPPYP00000029883.1"/>
    <property type="gene ID" value="ENSPPYG00000032854.1"/>
</dbReference>
<name>A0A8I5THA8_PONAB</name>
<dbReference type="GO" id="GO:0016020">
    <property type="term" value="C:membrane"/>
    <property type="evidence" value="ECO:0007669"/>
    <property type="project" value="UniProtKB-SubCell"/>
</dbReference>
<feature type="transmembrane region" description="Helical" evidence="7">
    <location>
        <begin position="35"/>
        <end position="55"/>
    </location>
</feature>
<organism evidence="8 9">
    <name type="scientific">Pongo abelii</name>
    <name type="common">Sumatran orangutan</name>
    <name type="synonym">Pongo pygmaeus abelii</name>
    <dbReference type="NCBI Taxonomy" id="9601"/>
    <lineage>
        <taxon>Eukaryota</taxon>
        <taxon>Metazoa</taxon>
        <taxon>Chordata</taxon>
        <taxon>Craniata</taxon>
        <taxon>Vertebrata</taxon>
        <taxon>Euteleostomi</taxon>
        <taxon>Mammalia</taxon>
        <taxon>Eutheria</taxon>
        <taxon>Euarchontoglires</taxon>
        <taxon>Primates</taxon>
        <taxon>Haplorrhini</taxon>
        <taxon>Catarrhini</taxon>
        <taxon>Hominidae</taxon>
        <taxon>Pongo</taxon>
    </lineage>
</organism>
<feature type="compositionally biased region" description="Basic and acidic residues" evidence="6">
    <location>
        <begin position="123"/>
        <end position="134"/>
    </location>
</feature>
<keyword evidence="2 7" id="KW-0812">Transmembrane</keyword>
<dbReference type="Pfam" id="PF15807">
    <property type="entry name" value="MAP17"/>
    <property type="match status" value="1"/>
</dbReference>
<evidence type="ECO:0000256" key="6">
    <source>
        <dbReference type="SAM" id="MobiDB-lite"/>
    </source>
</evidence>
<dbReference type="PANTHER" id="PTHR15296">
    <property type="entry name" value="MEMBRANE-ASSOCIATED PROTEIN MAP17"/>
    <property type="match status" value="1"/>
</dbReference>
<dbReference type="AlphaFoldDB" id="A0A8I5THA8"/>
<feature type="compositionally biased region" description="Basic and acidic residues" evidence="6">
    <location>
        <begin position="84"/>
        <end position="96"/>
    </location>
</feature>
<dbReference type="InterPro" id="IPR031627">
    <property type="entry name" value="PDZK1IP1/SMIM24"/>
</dbReference>
<comment type="similarity">
    <text evidence="5">Belongs to the PDZK1-interacting protein 1/SMIM24 family.</text>
</comment>
<reference evidence="8" key="3">
    <citation type="submission" date="2025-09" db="UniProtKB">
        <authorList>
            <consortium name="Ensembl"/>
        </authorList>
    </citation>
    <scope>IDENTIFICATION</scope>
</reference>
<evidence type="ECO:0000313" key="9">
    <source>
        <dbReference type="Proteomes" id="UP000001595"/>
    </source>
</evidence>
<proteinExistence type="inferred from homology"/>
<dbReference type="GeneTree" id="ENSGT00940000154660"/>
<keyword evidence="9" id="KW-1185">Reference proteome</keyword>
<evidence type="ECO:0000256" key="1">
    <source>
        <dbReference type="ARBA" id="ARBA00004167"/>
    </source>
</evidence>
<protein>
    <submittedName>
        <fullName evidence="8">Small integral membrane protein 24</fullName>
    </submittedName>
</protein>
<evidence type="ECO:0000313" key="8">
    <source>
        <dbReference type="Ensembl" id="ENSPPYP00000029883.1"/>
    </source>
</evidence>
<evidence type="ECO:0000256" key="5">
    <source>
        <dbReference type="ARBA" id="ARBA00049650"/>
    </source>
</evidence>
<accession>A0A8I5THA8</accession>
<feature type="region of interest" description="Disordered" evidence="6">
    <location>
        <begin position="1"/>
        <end position="21"/>
    </location>
</feature>
<evidence type="ECO:0000256" key="3">
    <source>
        <dbReference type="ARBA" id="ARBA00022989"/>
    </source>
</evidence>
<dbReference type="PANTHER" id="PTHR15296:SF2">
    <property type="entry name" value="SMALL INTEGRAL MEMBRANE PROTEIN 24"/>
    <property type="match status" value="1"/>
</dbReference>
<evidence type="ECO:0000256" key="2">
    <source>
        <dbReference type="ARBA" id="ARBA00022692"/>
    </source>
</evidence>
<keyword evidence="4 7" id="KW-0472">Membrane</keyword>
<gene>
    <name evidence="8" type="primary">SMIM24</name>
</gene>
<reference evidence="8 9" key="1">
    <citation type="submission" date="2008-02" db="EMBL/GenBank/DDBJ databases">
        <title>A 6x draft sequence assembly of the Pongo pygmaeus abelii genome.</title>
        <authorList>
            <person name="Wilson R.K."/>
            <person name="Mardis E."/>
        </authorList>
    </citation>
    <scope>NUCLEOTIDE SEQUENCE [LARGE SCALE GENOMIC DNA]</scope>
</reference>